<name>A0ABS7PJZ7_9SPHN</name>
<dbReference type="Gene3D" id="3.30.450.20">
    <property type="entry name" value="PAS domain"/>
    <property type="match status" value="1"/>
</dbReference>
<dbReference type="PANTHER" id="PTHR44757">
    <property type="entry name" value="DIGUANYLATE CYCLASE DGCP"/>
    <property type="match status" value="1"/>
</dbReference>
<proteinExistence type="predicted"/>
<dbReference type="PROSITE" id="PS50207">
    <property type="entry name" value="CASPASE_P10"/>
    <property type="match status" value="1"/>
</dbReference>
<dbReference type="Pfam" id="PF13426">
    <property type="entry name" value="PAS_9"/>
    <property type="match status" value="1"/>
</dbReference>
<evidence type="ECO:0000259" key="2">
    <source>
        <dbReference type="PROSITE" id="PS50113"/>
    </source>
</evidence>
<dbReference type="SMART" id="SM00052">
    <property type="entry name" value="EAL"/>
    <property type="match status" value="1"/>
</dbReference>
<dbReference type="PROSITE" id="PS50887">
    <property type="entry name" value="GGDEF"/>
    <property type="match status" value="1"/>
</dbReference>
<dbReference type="CDD" id="cd01948">
    <property type="entry name" value="EAL"/>
    <property type="match status" value="1"/>
</dbReference>
<sequence>MTQLDAKAETIGTRPQRIDCRNRDRVADILIPFAHVAYQALITTDAAGRITFWNHGAEKMFGYDSTEVEGQLIELIVPERFRTAHREGMARVAAGAPSQMTGRPIEVIAVRRDGTEFPAEMSLSIWVGPLGLGIGAQLQDISERRAREERLHHLATHDDLTGLLNRNSFRLRIEGQLEKTGVATVLVVDLDDFKGVNDGLGHAVGDTLLQALALRLSASIASDEALARLGGDEFAILLSETQDPCGVGLRAQVLIDLISRPFSVCGHQLHVSGSVGIAMAPLHARDAEELVVRADLALFRAKHDGGRRYRLFDTGMERQLSATRAFQDELRDAFKGRQFELHFQPQIGLADRRLIGAEALLRWRHPTRGLLYPQSFLSVLETHALAVEVGSWVIDEACRCLASWRRMGIPARRISVNLFAAQLRAGPLVDVINDALTRHELAPEDLELEITETIALRHDSRMLEPLREIHARGVGIAFDDFGTGFASLSTLKDFPLTSLKVDRSFVQDLGTDPHSAAIVKGVVTIGHSLGLNVIAEGIETADQEALLREWSCDAGQGYHYARAIPSNEFVAMFAGDRVAATGHR</sequence>
<dbReference type="InterPro" id="IPR029787">
    <property type="entry name" value="Nucleotide_cyclase"/>
</dbReference>
<gene>
    <name evidence="6" type="ORF">K7G82_04880</name>
</gene>
<feature type="domain" description="PAC" evidence="2">
    <location>
        <begin position="103"/>
        <end position="153"/>
    </location>
</feature>
<feature type="domain" description="GGDEF" evidence="5">
    <location>
        <begin position="181"/>
        <end position="314"/>
    </location>
</feature>
<reference evidence="6 7" key="1">
    <citation type="submission" date="2021-08" db="EMBL/GenBank/DDBJ databases">
        <authorList>
            <person name="Tuo L."/>
        </authorList>
    </citation>
    <scope>NUCLEOTIDE SEQUENCE [LARGE SCALE GENOMIC DNA]</scope>
    <source>
        <strain evidence="6 7">JCM 31229</strain>
    </source>
</reference>
<dbReference type="Pfam" id="PF00563">
    <property type="entry name" value="EAL"/>
    <property type="match status" value="1"/>
</dbReference>
<evidence type="ECO:0000259" key="4">
    <source>
        <dbReference type="PROSITE" id="PS50883"/>
    </source>
</evidence>
<dbReference type="InterPro" id="IPR000014">
    <property type="entry name" value="PAS"/>
</dbReference>
<feature type="domain" description="EAL" evidence="4">
    <location>
        <begin position="323"/>
        <end position="577"/>
    </location>
</feature>
<dbReference type="InterPro" id="IPR002138">
    <property type="entry name" value="Pept_C14_p10"/>
</dbReference>
<dbReference type="SMART" id="SM00091">
    <property type="entry name" value="PAS"/>
    <property type="match status" value="1"/>
</dbReference>
<dbReference type="InterPro" id="IPR000700">
    <property type="entry name" value="PAS-assoc_C"/>
</dbReference>
<comment type="caution">
    <text evidence="6">The sequence shown here is derived from an EMBL/GenBank/DDBJ whole genome shotgun (WGS) entry which is preliminary data.</text>
</comment>
<dbReference type="SUPFAM" id="SSF141868">
    <property type="entry name" value="EAL domain-like"/>
    <property type="match status" value="1"/>
</dbReference>
<dbReference type="InterPro" id="IPR035965">
    <property type="entry name" value="PAS-like_dom_sf"/>
</dbReference>
<dbReference type="PROSITE" id="PS50883">
    <property type="entry name" value="EAL"/>
    <property type="match status" value="1"/>
</dbReference>
<evidence type="ECO:0000313" key="6">
    <source>
        <dbReference type="EMBL" id="MBY8821615.1"/>
    </source>
</evidence>
<dbReference type="CDD" id="cd01949">
    <property type="entry name" value="GGDEF"/>
    <property type="match status" value="1"/>
</dbReference>
<feature type="domain" description="PAS" evidence="1">
    <location>
        <begin position="41"/>
        <end position="79"/>
    </location>
</feature>
<dbReference type="Gene3D" id="3.20.20.450">
    <property type="entry name" value="EAL domain"/>
    <property type="match status" value="1"/>
</dbReference>
<dbReference type="PANTHER" id="PTHR44757:SF2">
    <property type="entry name" value="BIOFILM ARCHITECTURE MAINTENANCE PROTEIN MBAA"/>
    <property type="match status" value="1"/>
</dbReference>
<dbReference type="PROSITE" id="PS50112">
    <property type="entry name" value="PAS"/>
    <property type="match status" value="1"/>
</dbReference>
<dbReference type="RefSeq" id="WP_222988718.1">
    <property type="nucleotide sequence ID" value="NZ_JAINVV010000003.1"/>
</dbReference>
<dbReference type="InterPro" id="IPR052155">
    <property type="entry name" value="Biofilm_reg_signaling"/>
</dbReference>
<organism evidence="6 7">
    <name type="scientific">Sphingomonas colocasiae</name>
    <dbReference type="NCBI Taxonomy" id="1848973"/>
    <lineage>
        <taxon>Bacteria</taxon>
        <taxon>Pseudomonadati</taxon>
        <taxon>Pseudomonadota</taxon>
        <taxon>Alphaproteobacteria</taxon>
        <taxon>Sphingomonadales</taxon>
        <taxon>Sphingomonadaceae</taxon>
        <taxon>Sphingomonas</taxon>
    </lineage>
</organism>
<evidence type="ECO:0000259" key="3">
    <source>
        <dbReference type="PROSITE" id="PS50207"/>
    </source>
</evidence>
<dbReference type="InterPro" id="IPR035919">
    <property type="entry name" value="EAL_sf"/>
</dbReference>
<dbReference type="Gene3D" id="3.30.70.270">
    <property type="match status" value="1"/>
</dbReference>
<dbReference type="InterPro" id="IPR043128">
    <property type="entry name" value="Rev_trsase/Diguanyl_cyclase"/>
</dbReference>
<dbReference type="NCBIfam" id="TIGR00254">
    <property type="entry name" value="GGDEF"/>
    <property type="match status" value="1"/>
</dbReference>
<dbReference type="Proteomes" id="UP000706039">
    <property type="component" value="Unassembled WGS sequence"/>
</dbReference>
<dbReference type="SUPFAM" id="SSF55785">
    <property type="entry name" value="PYP-like sensor domain (PAS domain)"/>
    <property type="match status" value="1"/>
</dbReference>
<evidence type="ECO:0000259" key="1">
    <source>
        <dbReference type="PROSITE" id="PS50112"/>
    </source>
</evidence>
<feature type="domain" description="Caspase family p10" evidence="3">
    <location>
        <begin position="363"/>
        <end position="389"/>
    </location>
</feature>
<dbReference type="NCBIfam" id="TIGR00229">
    <property type="entry name" value="sensory_box"/>
    <property type="match status" value="1"/>
</dbReference>
<protein>
    <submittedName>
        <fullName evidence="6">EAL domain-containing protein</fullName>
    </submittedName>
</protein>
<accession>A0ABS7PJZ7</accession>
<keyword evidence="7" id="KW-1185">Reference proteome</keyword>
<evidence type="ECO:0000259" key="5">
    <source>
        <dbReference type="PROSITE" id="PS50887"/>
    </source>
</evidence>
<dbReference type="EMBL" id="JAINVV010000003">
    <property type="protein sequence ID" value="MBY8821615.1"/>
    <property type="molecule type" value="Genomic_DNA"/>
</dbReference>
<dbReference type="InterPro" id="IPR001633">
    <property type="entry name" value="EAL_dom"/>
</dbReference>
<dbReference type="InterPro" id="IPR000160">
    <property type="entry name" value="GGDEF_dom"/>
</dbReference>
<dbReference type="CDD" id="cd00130">
    <property type="entry name" value="PAS"/>
    <property type="match status" value="1"/>
</dbReference>
<dbReference type="SMART" id="SM00267">
    <property type="entry name" value="GGDEF"/>
    <property type="match status" value="1"/>
</dbReference>
<evidence type="ECO:0000313" key="7">
    <source>
        <dbReference type="Proteomes" id="UP000706039"/>
    </source>
</evidence>
<dbReference type="Pfam" id="PF00990">
    <property type="entry name" value="GGDEF"/>
    <property type="match status" value="1"/>
</dbReference>
<dbReference type="SUPFAM" id="SSF55073">
    <property type="entry name" value="Nucleotide cyclase"/>
    <property type="match status" value="1"/>
</dbReference>
<dbReference type="PROSITE" id="PS50113">
    <property type="entry name" value="PAC"/>
    <property type="match status" value="1"/>
</dbReference>